<gene>
    <name evidence="1" type="ORF">PoB_005273000</name>
</gene>
<dbReference type="EMBL" id="BLXT01005798">
    <property type="protein sequence ID" value="GFO26225.1"/>
    <property type="molecule type" value="Genomic_DNA"/>
</dbReference>
<keyword evidence="2" id="KW-1185">Reference proteome</keyword>
<proteinExistence type="predicted"/>
<dbReference type="AlphaFoldDB" id="A0AAV4C3M4"/>
<name>A0AAV4C3M4_9GAST</name>
<evidence type="ECO:0000313" key="2">
    <source>
        <dbReference type="Proteomes" id="UP000735302"/>
    </source>
</evidence>
<organism evidence="1 2">
    <name type="scientific">Plakobranchus ocellatus</name>
    <dbReference type="NCBI Taxonomy" id="259542"/>
    <lineage>
        <taxon>Eukaryota</taxon>
        <taxon>Metazoa</taxon>
        <taxon>Spiralia</taxon>
        <taxon>Lophotrochozoa</taxon>
        <taxon>Mollusca</taxon>
        <taxon>Gastropoda</taxon>
        <taxon>Heterobranchia</taxon>
        <taxon>Euthyneura</taxon>
        <taxon>Panpulmonata</taxon>
        <taxon>Sacoglossa</taxon>
        <taxon>Placobranchoidea</taxon>
        <taxon>Plakobranchidae</taxon>
        <taxon>Plakobranchus</taxon>
    </lineage>
</organism>
<dbReference type="Proteomes" id="UP000735302">
    <property type="component" value="Unassembled WGS sequence"/>
</dbReference>
<protein>
    <submittedName>
        <fullName evidence="1">Uncharacterized protein</fullName>
    </submittedName>
</protein>
<accession>A0AAV4C3M4</accession>
<evidence type="ECO:0000313" key="1">
    <source>
        <dbReference type="EMBL" id="GFO26225.1"/>
    </source>
</evidence>
<sequence length="97" mass="10609">MLKTSAFVKDVSVHDMSLPKVTQNLPEAVQMGRVECVPLAVVEGPSFTAVHLHAKLAVFVFMLRAVYGQNRMVLDPLCCASHHCFCSANLLLLISVL</sequence>
<comment type="caution">
    <text evidence="1">The sequence shown here is derived from an EMBL/GenBank/DDBJ whole genome shotgun (WGS) entry which is preliminary data.</text>
</comment>
<reference evidence="1 2" key="1">
    <citation type="journal article" date="2021" name="Elife">
        <title>Chloroplast acquisition without the gene transfer in kleptoplastic sea slugs, Plakobranchus ocellatus.</title>
        <authorList>
            <person name="Maeda T."/>
            <person name="Takahashi S."/>
            <person name="Yoshida T."/>
            <person name="Shimamura S."/>
            <person name="Takaki Y."/>
            <person name="Nagai Y."/>
            <person name="Toyoda A."/>
            <person name="Suzuki Y."/>
            <person name="Arimoto A."/>
            <person name="Ishii H."/>
            <person name="Satoh N."/>
            <person name="Nishiyama T."/>
            <person name="Hasebe M."/>
            <person name="Maruyama T."/>
            <person name="Minagawa J."/>
            <person name="Obokata J."/>
            <person name="Shigenobu S."/>
        </authorList>
    </citation>
    <scope>NUCLEOTIDE SEQUENCE [LARGE SCALE GENOMIC DNA]</scope>
</reference>